<name>A0A8S5N404_9CAUD</name>
<organism evidence="1">
    <name type="scientific">Podoviridae sp. ctiJY10</name>
    <dbReference type="NCBI Taxonomy" id="2826572"/>
    <lineage>
        <taxon>Viruses</taxon>
        <taxon>Duplodnaviria</taxon>
        <taxon>Heunggongvirae</taxon>
        <taxon>Uroviricota</taxon>
        <taxon>Caudoviricetes</taxon>
    </lineage>
</organism>
<sequence length="198" mass="22642">MDFNFAVKNRSEEERIQLLQSTLVMSGISPKSFPMDWLASTDYFRAPASKKFHAAYPGGLYEHSLNVTYKLLQFTEAGLCSPWGRPESPIIVGMLHDATKIGRYAEFKEVNPDTGEMEIFYKDNPDYVNLGGHGNDSVLKLKQVMRLTEEEELCIRYHMGAYETDDWDGFDKAIRKFPNVLFTHTADMYASKCMEVTP</sequence>
<accession>A0A8S5N404</accession>
<keyword evidence="1" id="KW-0347">Helicase</keyword>
<protein>
    <submittedName>
        <fullName evidence="1">Helicase</fullName>
    </submittedName>
</protein>
<dbReference type="EMBL" id="BK015060">
    <property type="protein sequence ID" value="DAD89342.1"/>
    <property type="molecule type" value="Genomic_DNA"/>
</dbReference>
<dbReference type="GO" id="GO:0004386">
    <property type="term" value="F:helicase activity"/>
    <property type="evidence" value="ECO:0007669"/>
    <property type="project" value="UniProtKB-KW"/>
</dbReference>
<evidence type="ECO:0000313" key="1">
    <source>
        <dbReference type="EMBL" id="DAD89342.1"/>
    </source>
</evidence>
<proteinExistence type="predicted"/>
<keyword evidence="1" id="KW-0547">Nucleotide-binding</keyword>
<keyword evidence="1" id="KW-0067">ATP-binding</keyword>
<reference evidence="1" key="1">
    <citation type="journal article" date="2021" name="Proc. Natl. Acad. Sci. U.S.A.">
        <title>A Catalog of Tens of Thousands of Viruses from Human Metagenomes Reveals Hidden Associations with Chronic Diseases.</title>
        <authorList>
            <person name="Tisza M.J."/>
            <person name="Buck C.B."/>
        </authorList>
    </citation>
    <scope>NUCLEOTIDE SEQUENCE</scope>
    <source>
        <strain evidence="1">CtiJY10</strain>
    </source>
</reference>
<keyword evidence="1" id="KW-0378">Hydrolase</keyword>